<keyword evidence="1" id="KW-0472">Membrane</keyword>
<evidence type="ECO:0000256" key="2">
    <source>
        <dbReference type="SAM" id="SignalP"/>
    </source>
</evidence>
<evidence type="ECO:0000313" key="3">
    <source>
        <dbReference type="EMBL" id="CAJ1384470.1"/>
    </source>
</evidence>
<evidence type="ECO:0000256" key="1">
    <source>
        <dbReference type="SAM" id="Phobius"/>
    </source>
</evidence>
<dbReference type="EMBL" id="CAUJNA010001113">
    <property type="protein sequence ID" value="CAJ1384470.1"/>
    <property type="molecule type" value="Genomic_DNA"/>
</dbReference>
<feature type="signal peptide" evidence="2">
    <location>
        <begin position="1"/>
        <end position="18"/>
    </location>
</feature>
<feature type="transmembrane region" description="Helical" evidence="1">
    <location>
        <begin position="339"/>
        <end position="358"/>
    </location>
</feature>
<keyword evidence="4" id="KW-1185">Reference proteome</keyword>
<evidence type="ECO:0008006" key="5">
    <source>
        <dbReference type="Google" id="ProtNLM"/>
    </source>
</evidence>
<accession>A0AA36IBC8</accession>
<keyword evidence="1" id="KW-1133">Transmembrane helix</keyword>
<feature type="transmembrane region" description="Helical" evidence="1">
    <location>
        <begin position="364"/>
        <end position="382"/>
    </location>
</feature>
<keyword evidence="2" id="KW-0732">Signal</keyword>
<feature type="transmembrane region" description="Helical" evidence="1">
    <location>
        <begin position="171"/>
        <end position="193"/>
    </location>
</feature>
<keyword evidence="1" id="KW-0812">Transmembrane</keyword>
<dbReference type="Proteomes" id="UP001178507">
    <property type="component" value="Unassembled WGS sequence"/>
</dbReference>
<feature type="transmembrane region" description="Helical" evidence="1">
    <location>
        <begin position="295"/>
        <end position="318"/>
    </location>
</feature>
<comment type="caution">
    <text evidence="3">The sequence shown here is derived from an EMBL/GenBank/DDBJ whole genome shotgun (WGS) entry which is preliminary data.</text>
</comment>
<name>A0AA36IBC8_9DINO</name>
<dbReference type="AlphaFoldDB" id="A0AA36IBC8"/>
<reference evidence="3" key="1">
    <citation type="submission" date="2023-08" db="EMBL/GenBank/DDBJ databases">
        <authorList>
            <person name="Chen Y."/>
            <person name="Shah S."/>
            <person name="Dougan E. K."/>
            <person name="Thang M."/>
            <person name="Chan C."/>
        </authorList>
    </citation>
    <scope>NUCLEOTIDE SEQUENCE</scope>
</reference>
<organism evidence="3 4">
    <name type="scientific">Effrenium voratum</name>
    <dbReference type="NCBI Taxonomy" id="2562239"/>
    <lineage>
        <taxon>Eukaryota</taxon>
        <taxon>Sar</taxon>
        <taxon>Alveolata</taxon>
        <taxon>Dinophyceae</taxon>
        <taxon>Suessiales</taxon>
        <taxon>Symbiodiniaceae</taxon>
        <taxon>Effrenium</taxon>
    </lineage>
</organism>
<feature type="chain" id="PRO_5041296267" description="Transmembrane protein" evidence="2">
    <location>
        <begin position="19"/>
        <end position="384"/>
    </location>
</feature>
<sequence>MQMVTCWALGAAAAFVLCLQDGLPLSWAFTARALEEEATCPLGLWILVFSTGAALLGLVASVYTPTCIRMRDICFLDVMSIHQTDAALKEKGIYGIGGFLSLSSELRVLWSPPYLTRLWCIFELAAFRKANPRGVIRLAPLFVEVSVLCMCLASSCASLLFWMVHTANPELLLYVVACSVVLSAMCCMLVHFLRRSMQGKQQLLSALQEFDLSQVGCRDEYDRDFIYRAIQQWYGSLEAFTDFVRHTLQEELAATLGSEQVVRVYSFLPCLPVLSVGLEYWLAFAKAGVSTTWQVSFIVGVLLSFAVFWSTLSFRVLLTLCSWLAAPRLWPLLDYLQSLLIFAAFAIFWCGGLFLATWAYAQSLWAMLGWASVSVLASASVMRK</sequence>
<feature type="transmembrane region" description="Helical" evidence="1">
    <location>
        <begin position="44"/>
        <end position="63"/>
    </location>
</feature>
<proteinExistence type="predicted"/>
<feature type="transmembrane region" description="Helical" evidence="1">
    <location>
        <begin position="138"/>
        <end position="165"/>
    </location>
</feature>
<gene>
    <name evidence="3" type="ORF">EVOR1521_LOCUS11342</name>
</gene>
<feature type="transmembrane region" description="Helical" evidence="1">
    <location>
        <begin position="264"/>
        <end position="283"/>
    </location>
</feature>
<evidence type="ECO:0000313" key="4">
    <source>
        <dbReference type="Proteomes" id="UP001178507"/>
    </source>
</evidence>
<protein>
    <recommendedName>
        <fullName evidence="5">Transmembrane protein</fullName>
    </recommendedName>
</protein>